<dbReference type="InterPro" id="IPR011010">
    <property type="entry name" value="DNA_brk_join_enz"/>
</dbReference>
<evidence type="ECO:0000256" key="4">
    <source>
        <dbReference type="ARBA" id="ARBA00023029"/>
    </source>
</evidence>
<dbReference type="PROSITE" id="PS52038">
    <property type="entry name" value="TOPO_IB_2"/>
    <property type="match status" value="1"/>
</dbReference>
<evidence type="ECO:0000259" key="8">
    <source>
        <dbReference type="Pfam" id="PF21338"/>
    </source>
</evidence>
<dbReference type="GO" id="GO:0003677">
    <property type="term" value="F:DNA binding"/>
    <property type="evidence" value="ECO:0007669"/>
    <property type="project" value="UniProtKB-KW"/>
</dbReference>
<comment type="caution">
    <text evidence="9">The sequence shown here is derived from an EMBL/GenBank/DDBJ whole genome shotgun (WGS) entry which is preliminary data.</text>
</comment>
<keyword evidence="6 9" id="KW-0413">Isomerase</keyword>
<gene>
    <name evidence="9" type="ORF">BXY45_13416</name>
</gene>
<dbReference type="RefSeq" id="WP_211319765.1">
    <property type="nucleotide sequence ID" value="NZ_QGDQ01000034.1"/>
</dbReference>
<organism evidence="9 10">
    <name type="scientific">Quadrisphaera granulorum</name>
    <dbReference type="NCBI Taxonomy" id="317664"/>
    <lineage>
        <taxon>Bacteria</taxon>
        <taxon>Bacillati</taxon>
        <taxon>Actinomycetota</taxon>
        <taxon>Actinomycetes</taxon>
        <taxon>Kineosporiales</taxon>
        <taxon>Kineosporiaceae</taxon>
        <taxon>Quadrisphaera</taxon>
    </lineage>
</organism>
<dbReference type="GO" id="GO:0003917">
    <property type="term" value="F:DNA topoisomerase type I (single strand cut, ATP-independent) activity"/>
    <property type="evidence" value="ECO:0007669"/>
    <property type="project" value="UniProtKB-EC"/>
</dbReference>
<accession>A0A315ZRT8</accession>
<dbReference type="Pfam" id="PF01028">
    <property type="entry name" value="Topoisom_I"/>
    <property type="match status" value="1"/>
</dbReference>
<protein>
    <recommendedName>
        <fullName evidence="3">DNA topoisomerase</fullName>
        <ecNumber evidence="3">5.6.2.1</ecNumber>
    </recommendedName>
</protein>
<dbReference type="PRINTS" id="PR00416">
    <property type="entry name" value="EUTPISMRASEI"/>
</dbReference>
<dbReference type="InterPro" id="IPR049331">
    <property type="entry name" value="Top1B_N_bact"/>
</dbReference>
<dbReference type="Pfam" id="PF21338">
    <property type="entry name" value="Top1B_N_bact"/>
    <property type="match status" value="1"/>
</dbReference>
<evidence type="ECO:0000313" key="9">
    <source>
        <dbReference type="EMBL" id="PWJ47843.1"/>
    </source>
</evidence>
<dbReference type="InterPro" id="IPR035447">
    <property type="entry name" value="DNA_topo_I_N_sf"/>
</dbReference>
<dbReference type="Gene3D" id="3.90.15.10">
    <property type="entry name" value="Topoisomerase I, Chain A, domain 3"/>
    <property type="match status" value="1"/>
</dbReference>
<keyword evidence="4" id="KW-0799">Topoisomerase</keyword>
<dbReference type="Proteomes" id="UP000245469">
    <property type="component" value="Unassembled WGS sequence"/>
</dbReference>
<dbReference type="EC" id="5.6.2.1" evidence="3"/>
<keyword evidence="5" id="KW-0238">DNA-binding</keyword>
<proteinExistence type="inferred from homology"/>
<dbReference type="SUPFAM" id="SSF56349">
    <property type="entry name" value="DNA breaking-rejoining enzymes"/>
    <property type="match status" value="1"/>
</dbReference>
<name>A0A315ZRT8_9ACTN</name>
<feature type="domain" description="DNA topoisomerase I catalytic core eukaryotic-type" evidence="7">
    <location>
        <begin position="91"/>
        <end position="298"/>
    </location>
</feature>
<dbReference type="InterPro" id="IPR013500">
    <property type="entry name" value="TopoI_cat_euk"/>
</dbReference>
<dbReference type="Gene3D" id="1.10.132.120">
    <property type="match status" value="1"/>
</dbReference>
<evidence type="ECO:0000256" key="1">
    <source>
        <dbReference type="ARBA" id="ARBA00000213"/>
    </source>
</evidence>
<evidence type="ECO:0000313" key="10">
    <source>
        <dbReference type="Proteomes" id="UP000245469"/>
    </source>
</evidence>
<feature type="domain" description="DNA topoisomerase IB N-terminal" evidence="8">
    <location>
        <begin position="32"/>
        <end position="79"/>
    </location>
</feature>
<dbReference type="SUPFAM" id="SSF55869">
    <property type="entry name" value="DNA topoisomerase I domain"/>
    <property type="match status" value="1"/>
</dbReference>
<reference evidence="9 10" key="1">
    <citation type="submission" date="2018-03" db="EMBL/GenBank/DDBJ databases">
        <title>Genomic Encyclopedia of Archaeal and Bacterial Type Strains, Phase II (KMG-II): from individual species to whole genera.</title>
        <authorList>
            <person name="Goeker M."/>
        </authorList>
    </citation>
    <scope>NUCLEOTIDE SEQUENCE [LARGE SCALE GENOMIC DNA]</scope>
    <source>
        <strain evidence="9 10">DSM 44889</strain>
    </source>
</reference>
<evidence type="ECO:0000256" key="3">
    <source>
        <dbReference type="ARBA" id="ARBA00012891"/>
    </source>
</evidence>
<evidence type="ECO:0000256" key="2">
    <source>
        <dbReference type="ARBA" id="ARBA00006645"/>
    </source>
</evidence>
<dbReference type="Gene3D" id="3.30.66.10">
    <property type="entry name" value="DNA topoisomerase I domain"/>
    <property type="match status" value="1"/>
</dbReference>
<evidence type="ECO:0000256" key="5">
    <source>
        <dbReference type="ARBA" id="ARBA00023125"/>
    </source>
</evidence>
<dbReference type="AlphaFoldDB" id="A0A315ZRT8"/>
<evidence type="ECO:0000256" key="6">
    <source>
        <dbReference type="ARBA" id="ARBA00023235"/>
    </source>
</evidence>
<keyword evidence="10" id="KW-1185">Reference proteome</keyword>
<dbReference type="EMBL" id="QGDQ01000034">
    <property type="protein sequence ID" value="PWJ47843.1"/>
    <property type="molecule type" value="Genomic_DNA"/>
</dbReference>
<comment type="similarity">
    <text evidence="2">Belongs to the type IB topoisomerase family.</text>
</comment>
<dbReference type="GO" id="GO:0006265">
    <property type="term" value="P:DNA topological change"/>
    <property type="evidence" value="ECO:0007669"/>
    <property type="project" value="InterPro"/>
</dbReference>
<comment type="catalytic activity">
    <reaction evidence="1">
        <text>ATP-independent breakage of single-stranded DNA, followed by passage and rejoining.</text>
        <dbReference type="EC" id="5.6.2.1"/>
    </reaction>
</comment>
<dbReference type="InterPro" id="IPR014711">
    <property type="entry name" value="TopoI_cat_a-hlx-sub_euk"/>
</dbReference>
<evidence type="ECO:0000259" key="7">
    <source>
        <dbReference type="Pfam" id="PF01028"/>
    </source>
</evidence>
<dbReference type="InterPro" id="IPR001631">
    <property type="entry name" value="TopoI"/>
</dbReference>
<sequence length="359" mass="38904">MSVAVAVEVEELELLTVSPHAPGWTRRRSGKGFTYLDATGARLSSAEGERCKALVIPPAWKEVWICPQAEGHIQAVGTDEAGRRQYLYHPQWRLQRDRAKFERVLQVAERLPAARARAAEDLAASGMPRERALGCAFRLLDLGFFRIGGEGYVESGQSYGLATIEKQHVRLAGGAVVFDYTAKHGKRRTLRLVDAAVHDAVGVMKRRRGGGDDLLAWKDSAGWHDVTSSDINEYVKAAFGGEDVSAKDFRTWHATVLAAVALAVSTHAAESPTARQRAVARAMREVSEYLGNTPAVARASYVDPRVVDLFEDGTTIEPALTELGAGAAFGEPGTHGAVEQAVLDLLRNPGQAARRAKRG</sequence>